<keyword evidence="2" id="KW-1185">Reference proteome</keyword>
<dbReference type="AlphaFoldDB" id="A0A074ZSS7"/>
<evidence type="ECO:0000313" key="2">
    <source>
        <dbReference type="Proteomes" id="UP000054324"/>
    </source>
</evidence>
<dbReference type="EMBL" id="KL596660">
    <property type="protein sequence ID" value="KER30478.1"/>
    <property type="molecule type" value="Genomic_DNA"/>
</dbReference>
<dbReference type="RefSeq" id="XP_009165758.1">
    <property type="nucleotide sequence ID" value="XM_009167494.1"/>
</dbReference>
<protein>
    <submittedName>
        <fullName evidence="1">Uncharacterized protein</fullName>
    </submittedName>
</protein>
<dbReference type="GeneID" id="20317276"/>
<name>A0A074ZSS7_OPIVI</name>
<sequence>MYAPYSSLKQKIFIHTNLMTYKYFHQRRFLGIIFTATSRLSLVALRDSNKSRKTNTYKLSATSWCELCKEAGTAVVLIGSDFPKQFLLVGPNRLADLEKHIAISFG</sequence>
<proteinExistence type="predicted"/>
<reference evidence="1 2" key="1">
    <citation type="submission" date="2013-11" db="EMBL/GenBank/DDBJ databases">
        <title>Opisthorchis viverrini - life in the bile duct.</title>
        <authorList>
            <person name="Young N.D."/>
            <person name="Nagarajan N."/>
            <person name="Lin S.J."/>
            <person name="Korhonen P.K."/>
            <person name="Jex A.R."/>
            <person name="Hall R.S."/>
            <person name="Safavi-Hemami H."/>
            <person name="Kaewkong W."/>
            <person name="Bertrand D."/>
            <person name="Gao S."/>
            <person name="Seet Q."/>
            <person name="Wongkham S."/>
            <person name="Teh B.T."/>
            <person name="Wongkham C."/>
            <person name="Intapan P.M."/>
            <person name="Maleewong W."/>
            <person name="Yang X."/>
            <person name="Hu M."/>
            <person name="Wang Z."/>
            <person name="Hofmann A."/>
            <person name="Sternberg P.W."/>
            <person name="Tan P."/>
            <person name="Wang J."/>
            <person name="Gasser R.B."/>
        </authorList>
    </citation>
    <scope>NUCLEOTIDE SEQUENCE [LARGE SCALE GENOMIC DNA]</scope>
</reference>
<organism evidence="1 2">
    <name type="scientific">Opisthorchis viverrini</name>
    <name type="common">Southeast Asian liver fluke</name>
    <dbReference type="NCBI Taxonomy" id="6198"/>
    <lineage>
        <taxon>Eukaryota</taxon>
        <taxon>Metazoa</taxon>
        <taxon>Spiralia</taxon>
        <taxon>Lophotrochozoa</taxon>
        <taxon>Platyhelminthes</taxon>
        <taxon>Trematoda</taxon>
        <taxon>Digenea</taxon>
        <taxon>Opisthorchiida</taxon>
        <taxon>Opisthorchiata</taxon>
        <taxon>Opisthorchiidae</taxon>
        <taxon>Opisthorchis</taxon>
    </lineage>
</organism>
<evidence type="ECO:0000313" key="1">
    <source>
        <dbReference type="EMBL" id="KER30478.1"/>
    </source>
</evidence>
<dbReference type="CTD" id="20317276"/>
<gene>
    <name evidence="1" type="ORF">T265_03089</name>
</gene>
<dbReference type="KEGG" id="ovi:T265_03089"/>
<dbReference type="Proteomes" id="UP000054324">
    <property type="component" value="Unassembled WGS sequence"/>
</dbReference>
<accession>A0A074ZSS7</accession>